<comment type="caution">
    <text evidence="2">The sequence shown here is derived from an EMBL/GenBank/DDBJ whole genome shotgun (WGS) entry which is preliminary data.</text>
</comment>
<dbReference type="GO" id="GO:0005948">
    <property type="term" value="C:acetolactate synthase complex"/>
    <property type="evidence" value="ECO:0007669"/>
    <property type="project" value="TreeGrafter"/>
</dbReference>
<dbReference type="SUPFAM" id="SSF52518">
    <property type="entry name" value="Thiamin diphosphate-binding fold (THDP-binding)"/>
    <property type="match status" value="1"/>
</dbReference>
<dbReference type="GO" id="GO:0009097">
    <property type="term" value="P:isoleucine biosynthetic process"/>
    <property type="evidence" value="ECO:0007669"/>
    <property type="project" value="TreeGrafter"/>
</dbReference>
<dbReference type="EMBL" id="DNZF01000181">
    <property type="protein sequence ID" value="HBK53930.1"/>
    <property type="molecule type" value="Genomic_DNA"/>
</dbReference>
<sequence length="58" mass="6509">LVCFTGQVGTPLIGRDAFQEADITGITLPITKHNYLVEKTEDLARIVKEAFYIARTNR</sequence>
<dbReference type="GO" id="GO:0009099">
    <property type="term" value="P:L-valine biosynthetic process"/>
    <property type="evidence" value="ECO:0007669"/>
    <property type="project" value="TreeGrafter"/>
</dbReference>
<proteinExistence type="inferred from homology"/>
<comment type="similarity">
    <text evidence="1">Belongs to the TPP enzyme family.</text>
</comment>
<gene>
    <name evidence="2" type="ORF">DDZ44_08350</name>
</gene>
<organism evidence="2 3">
    <name type="scientific">Syntrophomonas wolfei</name>
    <dbReference type="NCBI Taxonomy" id="863"/>
    <lineage>
        <taxon>Bacteria</taxon>
        <taxon>Bacillati</taxon>
        <taxon>Bacillota</taxon>
        <taxon>Clostridia</taxon>
        <taxon>Eubacteriales</taxon>
        <taxon>Syntrophomonadaceae</taxon>
        <taxon>Syntrophomonas</taxon>
    </lineage>
</organism>
<accession>A0A354YX50</accession>
<feature type="non-terminal residue" evidence="2">
    <location>
        <position position="58"/>
    </location>
</feature>
<dbReference type="Gene3D" id="3.40.50.970">
    <property type="match status" value="1"/>
</dbReference>
<dbReference type="InterPro" id="IPR029061">
    <property type="entry name" value="THDP-binding"/>
</dbReference>
<dbReference type="EC" id="2.2.1.6" evidence="2"/>
<protein>
    <submittedName>
        <fullName evidence="2">Acetolactate synthase large subunit</fullName>
        <ecNumber evidence="2">2.2.1.6</ecNumber>
    </submittedName>
</protein>
<feature type="non-terminal residue" evidence="2">
    <location>
        <position position="1"/>
    </location>
</feature>
<evidence type="ECO:0000313" key="2">
    <source>
        <dbReference type="EMBL" id="HBK53930.1"/>
    </source>
</evidence>
<dbReference type="InterPro" id="IPR045229">
    <property type="entry name" value="TPP_enz"/>
</dbReference>
<dbReference type="PANTHER" id="PTHR18968:SF13">
    <property type="entry name" value="ACETOLACTATE SYNTHASE CATALYTIC SUBUNIT, MITOCHONDRIAL"/>
    <property type="match status" value="1"/>
</dbReference>
<reference evidence="2 3" key="1">
    <citation type="journal article" date="2018" name="Nat. Biotechnol.">
        <title>A standardized bacterial taxonomy based on genome phylogeny substantially revises the tree of life.</title>
        <authorList>
            <person name="Parks D.H."/>
            <person name="Chuvochina M."/>
            <person name="Waite D.W."/>
            <person name="Rinke C."/>
            <person name="Skarshewski A."/>
            <person name="Chaumeil P.A."/>
            <person name="Hugenholtz P."/>
        </authorList>
    </citation>
    <scope>NUCLEOTIDE SEQUENCE [LARGE SCALE GENOMIC DNA]</scope>
    <source>
        <strain evidence="2">UBA10948</strain>
    </source>
</reference>
<dbReference type="Proteomes" id="UP000263273">
    <property type="component" value="Unassembled WGS sequence"/>
</dbReference>
<dbReference type="GO" id="GO:0003984">
    <property type="term" value="F:acetolactate synthase activity"/>
    <property type="evidence" value="ECO:0007669"/>
    <property type="project" value="UniProtKB-EC"/>
</dbReference>
<evidence type="ECO:0000313" key="3">
    <source>
        <dbReference type="Proteomes" id="UP000263273"/>
    </source>
</evidence>
<dbReference type="AlphaFoldDB" id="A0A354YX50"/>
<dbReference type="CDD" id="cd07035">
    <property type="entry name" value="TPP_PYR_POX_like"/>
    <property type="match status" value="1"/>
</dbReference>
<name>A0A354YX50_9FIRM</name>
<evidence type="ECO:0000256" key="1">
    <source>
        <dbReference type="ARBA" id="ARBA00007812"/>
    </source>
</evidence>
<keyword evidence="2" id="KW-0808">Transferase</keyword>
<dbReference type="PANTHER" id="PTHR18968">
    <property type="entry name" value="THIAMINE PYROPHOSPHATE ENZYMES"/>
    <property type="match status" value="1"/>
</dbReference>
<dbReference type="GO" id="GO:0050660">
    <property type="term" value="F:flavin adenine dinucleotide binding"/>
    <property type="evidence" value="ECO:0007669"/>
    <property type="project" value="TreeGrafter"/>
</dbReference>